<accession>A0A1L3ESA3</accession>
<evidence type="ECO:0000313" key="1">
    <source>
        <dbReference type="EMBL" id="APG03892.1"/>
    </source>
</evidence>
<dbReference type="STRING" id="1440763.BJI69_08220"/>
<keyword evidence="2" id="KW-1185">Reference proteome</keyword>
<dbReference type="OrthoDB" id="5959647at2"/>
<sequence length="67" mass="7049">MLDTIDILETIGSDASLRHAHTDALSAALEQLHASPALTSAAVTGDSSELFAELGVKRMFLPQVSQV</sequence>
<dbReference type="Proteomes" id="UP000182987">
    <property type="component" value="Chromosome"/>
</dbReference>
<dbReference type="RefSeq" id="WP_052767375.1">
    <property type="nucleotide sequence ID" value="NZ_CP017480.1"/>
</dbReference>
<reference evidence="2" key="1">
    <citation type="submission" date="2016-09" db="EMBL/GenBank/DDBJ databases">
        <authorList>
            <person name="Lysoe E."/>
        </authorList>
    </citation>
    <scope>NUCLEOTIDE SEQUENCE [LARGE SCALE GENOMIC DNA]</scope>
    <source>
        <strain evidence="2">LJ96T</strain>
    </source>
</reference>
<proteinExistence type="predicted"/>
<dbReference type="EMBL" id="CP017480">
    <property type="protein sequence ID" value="APG03892.1"/>
    <property type="molecule type" value="Genomic_DNA"/>
</dbReference>
<name>A0A1L3ESA3_9GAMM</name>
<dbReference type="KEGG" id="lrz:BJI69_08220"/>
<gene>
    <name evidence="1" type="ORF">BJI69_08220</name>
</gene>
<protein>
    <submittedName>
        <fullName evidence="1">Uncharacterized protein</fullName>
    </submittedName>
</protein>
<organism evidence="1 2">
    <name type="scientific">Luteibacter rhizovicinus DSM 16549</name>
    <dbReference type="NCBI Taxonomy" id="1440763"/>
    <lineage>
        <taxon>Bacteria</taxon>
        <taxon>Pseudomonadati</taxon>
        <taxon>Pseudomonadota</taxon>
        <taxon>Gammaproteobacteria</taxon>
        <taxon>Lysobacterales</taxon>
        <taxon>Rhodanobacteraceae</taxon>
        <taxon>Luteibacter</taxon>
    </lineage>
</organism>
<evidence type="ECO:0000313" key="2">
    <source>
        <dbReference type="Proteomes" id="UP000182987"/>
    </source>
</evidence>
<dbReference type="AlphaFoldDB" id="A0A1L3ESA3"/>